<dbReference type="Proteomes" id="UP001497535">
    <property type="component" value="Unassembled WGS sequence"/>
</dbReference>
<proteinExistence type="predicted"/>
<comment type="caution">
    <text evidence="1">The sequence shown here is derived from an EMBL/GenBank/DDBJ whole genome shotgun (WGS) entry which is preliminary data.</text>
</comment>
<gene>
    <name evidence="1" type="ORF">MENTE1834_LOCUS21473</name>
</gene>
<keyword evidence="2" id="KW-1185">Reference proteome</keyword>
<dbReference type="EMBL" id="CAVMJV010000027">
    <property type="protein sequence ID" value="CAK5074708.1"/>
    <property type="molecule type" value="Genomic_DNA"/>
</dbReference>
<accession>A0ACB0Z848</accession>
<sequence>MDKNPMSSQYEITTALLKQEREKNKKLLEENQEMKLSVTKLQEVEQLKLAKEENKKMKARMDLMQKKYQEKLKELHEKLKDLQENPLSSDLVTNYRRVSNLFELEKDKANKLEEEKEVMKSSLPHLYQFQLEAKREKEENKQLKAEMNTMKIKLDQLQSLVDWQDRREMYGLEIFQPKIHQLPDRNMELEEDSFMLEPLQEEQPKLQEEQPKLQQEQPRKVSTFSLVFDGSPEDLAEPEVFRMRDKKKVVDEHIVEERLIKKVRFVDEKEQKEKEVSTTTKEKEGNTKEKESIPVKKPLQKELNMPSKVPAAPIIAISSHLEQQNISTTKEAKERGRTDIKIKPANQQSDKNDDGGNRKEKPKKRVADEHIVNERHAIRKIRFVDDKNEKEKDVSTATKEKEGNTKEKESIPVKKPLQKELNMPSKVPAAPIITISSPLEQQNISTTKEAKERSRTDIKIKPANQQSDKNDGKIQKETPKENKIKRSRGKNKSRSERKKRGRENANIEKLKNEGRPNAEIKKLINKEKKRRQEVKNKKRN</sequence>
<reference evidence="1" key="1">
    <citation type="submission" date="2023-11" db="EMBL/GenBank/DDBJ databases">
        <authorList>
            <person name="Poullet M."/>
        </authorList>
    </citation>
    <scope>NUCLEOTIDE SEQUENCE</scope>
    <source>
        <strain evidence="1">E1834</strain>
    </source>
</reference>
<organism evidence="1 2">
    <name type="scientific">Meloidogyne enterolobii</name>
    <name type="common">Root-knot nematode worm</name>
    <name type="synonym">Meloidogyne mayaguensis</name>
    <dbReference type="NCBI Taxonomy" id="390850"/>
    <lineage>
        <taxon>Eukaryota</taxon>
        <taxon>Metazoa</taxon>
        <taxon>Ecdysozoa</taxon>
        <taxon>Nematoda</taxon>
        <taxon>Chromadorea</taxon>
        <taxon>Rhabditida</taxon>
        <taxon>Tylenchina</taxon>
        <taxon>Tylenchomorpha</taxon>
        <taxon>Tylenchoidea</taxon>
        <taxon>Meloidogynidae</taxon>
        <taxon>Meloidogyninae</taxon>
        <taxon>Meloidogyne</taxon>
    </lineage>
</organism>
<name>A0ACB0Z848_MELEN</name>
<protein>
    <submittedName>
        <fullName evidence="1">Uncharacterized protein</fullName>
    </submittedName>
</protein>
<evidence type="ECO:0000313" key="2">
    <source>
        <dbReference type="Proteomes" id="UP001497535"/>
    </source>
</evidence>
<evidence type="ECO:0000313" key="1">
    <source>
        <dbReference type="EMBL" id="CAK5074708.1"/>
    </source>
</evidence>